<name>A0A8D8CE38_CULPI</name>
<feature type="region of interest" description="Disordered" evidence="1">
    <location>
        <begin position="1"/>
        <end position="26"/>
    </location>
</feature>
<dbReference type="EMBL" id="HBUE01122769">
    <property type="protein sequence ID" value="CAG6493089.1"/>
    <property type="molecule type" value="Transcribed_RNA"/>
</dbReference>
<dbReference type="AlphaFoldDB" id="A0A8D8CE38"/>
<accession>A0A8D8CE38</accession>
<protein>
    <submittedName>
        <fullName evidence="2">(northern house mosquito) hypothetical protein</fullName>
    </submittedName>
</protein>
<sequence>MRVPYGPGEGCGLRRKPERGRGSASPTGALVARNLARFLCHSTHDFCSCWCCLPVGVVGVAAVGGRRDQRSPASCLPSSDSRGVDASGVDLVTWGVAGGPGIESGPRVGWVLRDVAPELVGEEQRVLTSKS</sequence>
<evidence type="ECO:0000256" key="1">
    <source>
        <dbReference type="SAM" id="MobiDB-lite"/>
    </source>
</evidence>
<proteinExistence type="predicted"/>
<evidence type="ECO:0000313" key="2">
    <source>
        <dbReference type="EMBL" id="CAG6493089.1"/>
    </source>
</evidence>
<organism evidence="2">
    <name type="scientific">Culex pipiens</name>
    <name type="common">House mosquito</name>
    <dbReference type="NCBI Taxonomy" id="7175"/>
    <lineage>
        <taxon>Eukaryota</taxon>
        <taxon>Metazoa</taxon>
        <taxon>Ecdysozoa</taxon>
        <taxon>Arthropoda</taxon>
        <taxon>Hexapoda</taxon>
        <taxon>Insecta</taxon>
        <taxon>Pterygota</taxon>
        <taxon>Neoptera</taxon>
        <taxon>Endopterygota</taxon>
        <taxon>Diptera</taxon>
        <taxon>Nematocera</taxon>
        <taxon>Culicoidea</taxon>
        <taxon>Culicidae</taxon>
        <taxon>Culicinae</taxon>
        <taxon>Culicini</taxon>
        <taxon>Culex</taxon>
        <taxon>Culex</taxon>
    </lineage>
</organism>
<reference evidence="2" key="1">
    <citation type="submission" date="2021-05" db="EMBL/GenBank/DDBJ databases">
        <authorList>
            <person name="Alioto T."/>
            <person name="Alioto T."/>
            <person name="Gomez Garrido J."/>
        </authorList>
    </citation>
    <scope>NUCLEOTIDE SEQUENCE</scope>
</reference>